<dbReference type="InterPro" id="IPR010985">
    <property type="entry name" value="Ribbon_hlx_hlx"/>
</dbReference>
<dbReference type="Proteomes" id="UP000503540">
    <property type="component" value="Chromosome"/>
</dbReference>
<protein>
    <submittedName>
        <fullName evidence="2">Ribbon-helix-helix protein, CopG family</fullName>
    </submittedName>
</protein>
<proteinExistence type="predicted"/>
<accession>A0A6G9YQ65</accession>
<dbReference type="InterPro" id="IPR002145">
    <property type="entry name" value="CopG"/>
</dbReference>
<name>A0A6G9YQ65_9NOCA</name>
<dbReference type="Gene3D" id="1.10.1220.10">
    <property type="entry name" value="Met repressor-like"/>
    <property type="match status" value="1"/>
</dbReference>
<gene>
    <name evidence="2" type="ORF">F5544_38065</name>
</gene>
<reference evidence="2 3" key="1">
    <citation type="journal article" date="2019" name="ACS Chem. Biol.">
        <title>Identification and Mobilization of a Cryptic Antibiotic Biosynthesis Gene Locus from a Human-Pathogenic Nocardia Isolate.</title>
        <authorList>
            <person name="Herisse M."/>
            <person name="Ishida K."/>
            <person name="Porter J.L."/>
            <person name="Howden B."/>
            <person name="Hertweck C."/>
            <person name="Stinear T.P."/>
            <person name="Pidot S.J."/>
        </authorList>
    </citation>
    <scope>NUCLEOTIDE SEQUENCE [LARGE SCALE GENOMIC DNA]</scope>
    <source>
        <strain evidence="2 3">AUSMDU00012717</strain>
    </source>
</reference>
<dbReference type="GO" id="GO:0006355">
    <property type="term" value="P:regulation of DNA-templated transcription"/>
    <property type="evidence" value="ECO:0007669"/>
    <property type="project" value="InterPro"/>
</dbReference>
<evidence type="ECO:0000259" key="1">
    <source>
        <dbReference type="Pfam" id="PF01402"/>
    </source>
</evidence>
<evidence type="ECO:0000313" key="2">
    <source>
        <dbReference type="EMBL" id="QIS15439.1"/>
    </source>
</evidence>
<dbReference type="Pfam" id="PF01402">
    <property type="entry name" value="RHH_1"/>
    <property type="match status" value="1"/>
</dbReference>
<organism evidence="2 3">
    <name type="scientific">Nocardia arthritidis</name>
    <dbReference type="NCBI Taxonomy" id="228602"/>
    <lineage>
        <taxon>Bacteria</taxon>
        <taxon>Bacillati</taxon>
        <taxon>Actinomycetota</taxon>
        <taxon>Actinomycetes</taxon>
        <taxon>Mycobacteriales</taxon>
        <taxon>Nocardiaceae</taxon>
        <taxon>Nocardia</taxon>
    </lineage>
</organism>
<keyword evidence="3" id="KW-1185">Reference proteome</keyword>
<dbReference type="KEGG" id="nah:F5544_38065"/>
<dbReference type="SUPFAM" id="SSF47598">
    <property type="entry name" value="Ribbon-helix-helix"/>
    <property type="match status" value="1"/>
</dbReference>
<dbReference type="RefSeq" id="WP_167477684.1">
    <property type="nucleotide sequence ID" value="NZ_CP046172.1"/>
</dbReference>
<feature type="domain" description="Ribbon-helix-helix protein CopG" evidence="1">
    <location>
        <begin position="9"/>
        <end position="36"/>
    </location>
</feature>
<dbReference type="AlphaFoldDB" id="A0A6G9YQ65"/>
<sequence length="72" mass="8197">MTDILIRDIPDSTIEEIDRRAKGMGVSRTEFLRRWLSRDFRPAVPVTARDLGRLGALVQDLDNPDVMGKAWS</sequence>
<dbReference type="InterPro" id="IPR013321">
    <property type="entry name" value="Arc_rbn_hlx_hlx"/>
</dbReference>
<dbReference type="EMBL" id="CP046172">
    <property type="protein sequence ID" value="QIS15439.1"/>
    <property type="molecule type" value="Genomic_DNA"/>
</dbReference>
<evidence type="ECO:0000313" key="3">
    <source>
        <dbReference type="Proteomes" id="UP000503540"/>
    </source>
</evidence>